<protein>
    <submittedName>
        <fullName evidence="4">Protein SCAF8-like</fullName>
    </submittedName>
</protein>
<dbReference type="InterPro" id="IPR051485">
    <property type="entry name" value="SR-CTD_assoc_factor"/>
</dbReference>
<dbReference type="GO" id="GO:0005634">
    <property type="term" value="C:nucleus"/>
    <property type="evidence" value="ECO:0007669"/>
    <property type="project" value="TreeGrafter"/>
</dbReference>
<dbReference type="SUPFAM" id="SSF54928">
    <property type="entry name" value="RNA-binding domain, RBD"/>
    <property type="match status" value="1"/>
</dbReference>
<dbReference type="PANTHER" id="PTHR23140">
    <property type="entry name" value="RNA PROCESSING PROTEIN LD23810P"/>
    <property type="match status" value="1"/>
</dbReference>
<feature type="domain" description="RRM" evidence="2">
    <location>
        <begin position="106"/>
        <end position="137"/>
    </location>
</feature>
<keyword evidence="3" id="KW-1185">Reference proteome</keyword>
<evidence type="ECO:0000256" key="1">
    <source>
        <dbReference type="SAM" id="MobiDB-lite"/>
    </source>
</evidence>
<dbReference type="InterPro" id="IPR012677">
    <property type="entry name" value="Nucleotide-bd_a/b_plait_sf"/>
</dbReference>
<feature type="compositionally biased region" description="Acidic residues" evidence="1">
    <location>
        <begin position="1"/>
        <end position="16"/>
    </location>
</feature>
<dbReference type="GeneID" id="104947919"/>
<evidence type="ECO:0000313" key="3">
    <source>
        <dbReference type="Proteomes" id="UP000504611"/>
    </source>
</evidence>
<feature type="region of interest" description="Disordered" evidence="1">
    <location>
        <begin position="1"/>
        <end position="96"/>
    </location>
</feature>
<dbReference type="Gene3D" id="3.30.70.330">
    <property type="match status" value="1"/>
</dbReference>
<dbReference type="InterPro" id="IPR035979">
    <property type="entry name" value="RBD_domain_sf"/>
</dbReference>
<dbReference type="Pfam" id="PF00076">
    <property type="entry name" value="RRM_1"/>
    <property type="match status" value="1"/>
</dbReference>
<dbReference type="GO" id="GO:0003723">
    <property type="term" value="F:RNA binding"/>
    <property type="evidence" value="ECO:0007669"/>
    <property type="project" value="InterPro"/>
</dbReference>
<reference evidence="4" key="1">
    <citation type="submission" date="2025-08" db="UniProtKB">
        <authorList>
            <consortium name="RefSeq"/>
        </authorList>
    </citation>
    <scope>IDENTIFICATION</scope>
    <source>
        <tissue evidence="4">Muscle</tissue>
    </source>
</reference>
<dbReference type="OrthoDB" id="79367at2759"/>
<dbReference type="KEGG" id="ncc:104947919"/>
<evidence type="ECO:0000259" key="2">
    <source>
        <dbReference type="Pfam" id="PF00076"/>
    </source>
</evidence>
<feature type="compositionally biased region" description="Basic and acidic residues" evidence="1">
    <location>
        <begin position="74"/>
        <end position="88"/>
    </location>
</feature>
<evidence type="ECO:0000313" key="4">
    <source>
        <dbReference type="RefSeq" id="XP_010772345.1"/>
    </source>
</evidence>
<dbReference type="AlphaFoldDB" id="A0A6I9NDC5"/>
<feature type="compositionally biased region" description="Basic residues" evidence="1">
    <location>
        <begin position="27"/>
        <end position="70"/>
    </location>
</feature>
<sequence>MDLDEGPDGMEEDTFEAEEKKIVSTRSRTRSRSRSRSPKRRRSRSRSGSRKRKHRKRSRSRSRDRKRKSSRSYSSERHAREREKERQKKGLPPIRSKTLSVCSTTLWVGQVDKKATQQDLTNLFEEFGQIESINVSKPLTL</sequence>
<dbReference type="Proteomes" id="UP000504611">
    <property type="component" value="Unplaced"/>
</dbReference>
<dbReference type="RefSeq" id="XP_010772345.1">
    <property type="nucleotide sequence ID" value="XM_010774043.1"/>
</dbReference>
<gene>
    <name evidence="4" type="primary">LOC104947919</name>
</gene>
<dbReference type="InterPro" id="IPR000504">
    <property type="entry name" value="RRM_dom"/>
</dbReference>
<proteinExistence type="predicted"/>
<organism evidence="3 4">
    <name type="scientific">Notothenia coriiceps</name>
    <name type="common">black rockcod</name>
    <dbReference type="NCBI Taxonomy" id="8208"/>
    <lineage>
        <taxon>Eukaryota</taxon>
        <taxon>Metazoa</taxon>
        <taxon>Chordata</taxon>
        <taxon>Craniata</taxon>
        <taxon>Vertebrata</taxon>
        <taxon>Euteleostomi</taxon>
        <taxon>Actinopterygii</taxon>
        <taxon>Neopterygii</taxon>
        <taxon>Teleostei</taxon>
        <taxon>Neoteleostei</taxon>
        <taxon>Acanthomorphata</taxon>
        <taxon>Eupercaria</taxon>
        <taxon>Perciformes</taxon>
        <taxon>Notothenioidei</taxon>
        <taxon>Nototheniidae</taxon>
        <taxon>Notothenia</taxon>
    </lineage>
</organism>
<dbReference type="PANTHER" id="PTHR23140:SF1">
    <property type="entry name" value="SR-RELATED CTD ASSOCIATED FACTOR 8"/>
    <property type="match status" value="1"/>
</dbReference>
<accession>A0A6I9NDC5</accession>
<name>A0A6I9NDC5_9TELE</name>